<reference evidence="17" key="1">
    <citation type="submission" date="2025-08" db="UniProtKB">
        <authorList>
            <consortium name="RefSeq"/>
        </authorList>
    </citation>
    <scope>IDENTIFICATION</scope>
</reference>
<evidence type="ECO:0000313" key="16">
    <source>
        <dbReference type="Proteomes" id="UP000504630"/>
    </source>
</evidence>
<keyword evidence="10" id="KW-0968">Cytoplasmic vesicle</keyword>
<keyword evidence="16" id="KW-1185">Reference proteome</keyword>
<keyword evidence="7" id="KW-0865">Zymogen</keyword>
<dbReference type="InParanoid" id="A0A6J2SA14"/>
<keyword evidence="1 12" id="KW-0645">Protease</keyword>
<keyword evidence="9" id="KW-0325">Glycoprotein</keyword>
<organism evidence="16 17">
    <name type="scientific">Cottoperca gobio</name>
    <name type="common">Frogmouth</name>
    <name type="synonym">Aphritis gobio</name>
    <dbReference type="NCBI Taxonomy" id="56716"/>
    <lineage>
        <taxon>Eukaryota</taxon>
        <taxon>Metazoa</taxon>
        <taxon>Chordata</taxon>
        <taxon>Craniata</taxon>
        <taxon>Vertebrata</taxon>
        <taxon>Euteleostomi</taxon>
        <taxon>Actinopterygii</taxon>
        <taxon>Neopterygii</taxon>
        <taxon>Teleostei</taxon>
        <taxon>Neoteleostei</taxon>
        <taxon>Acanthomorphata</taxon>
        <taxon>Eupercaria</taxon>
        <taxon>Perciformes</taxon>
        <taxon>Notothenioidei</taxon>
        <taxon>Bovichtidae</taxon>
        <taxon>Cottoperca</taxon>
    </lineage>
</organism>
<dbReference type="Pfam" id="PF01400">
    <property type="entry name" value="Astacin"/>
    <property type="match status" value="1"/>
</dbReference>
<evidence type="ECO:0000256" key="3">
    <source>
        <dbReference type="ARBA" id="ARBA00022729"/>
    </source>
</evidence>
<feature type="binding site" evidence="12">
    <location>
        <position position="171"/>
    </location>
    <ligand>
        <name>Zn(2+)</name>
        <dbReference type="ChEBI" id="CHEBI:29105"/>
        <note>catalytic</note>
    </ligand>
</feature>
<accession>A0A6J2SA14</accession>
<sequence length="262" mass="29934">MVSLLLMLLLGLCNAQEDHGPDNETSEGHSDEDISTTILRMNNGSTDFLLEGDMIIPTTRNAMKCYSQKYSCLWPKSANGKVEIPFIIKSSYTNNERSTILRAMRDIESKTCIRYIPYTSQRGYLTIEPRFGCATIFGYVGSKQVLSLMKNGCVVHGIVQHELLHVLGFHHEHNRSDRDQYIRINWENIQDHAISNFQKRDTNNLDTRYDYSSVTHYGRTSFGKQSAETITPIPDSSTVIGQRKGLSKTDIVKINRLYKCRR</sequence>
<evidence type="ECO:0000313" key="17">
    <source>
        <dbReference type="RefSeq" id="XP_029318575.1"/>
    </source>
</evidence>
<gene>
    <name evidence="17" type="primary">LOC115028844</name>
</gene>
<dbReference type="FunFam" id="3.40.390.10:FF:000040">
    <property type="entry name" value="Metalloendopeptidase"/>
    <property type="match status" value="1"/>
</dbReference>
<keyword evidence="8" id="KW-1015">Disulfide bond</keyword>
<dbReference type="GO" id="GO:0004222">
    <property type="term" value="F:metalloendopeptidase activity"/>
    <property type="evidence" value="ECO:0007669"/>
    <property type="project" value="UniProtKB-UniRule"/>
</dbReference>
<dbReference type="Proteomes" id="UP000504630">
    <property type="component" value="Chromosome 24"/>
</dbReference>
<evidence type="ECO:0000256" key="12">
    <source>
        <dbReference type="PROSITE-ProRule" id="PRU01211"/>
    </source>
</evidence>
<dbReference type="KEGG" id="cgob:115028844"/>
<dbReference type="InterPro" id="IPR006026">
    <property type="entry name" value="Peptidase_Metallo"/>
</dbReference>
<dbReference type="GO" id="GO:0042588">
    <property type="term" value="C:zymogen granule"/>
    <property type="evidence" value="ECO:0007669"/>
    <property type="project" value="UniProtKB-SubCell"/>
</dbReference>
<feature type="chain" id="PRO_5026690333" description="Metalloendopeptidase" evidence="14">
    <location>
        <begin position="16"/>
        <end position="262"/>
    </location>
</feature>
<dbReference type="OrthoDB" id="291007at2759"/>
<dbReference type="InterPro" id="IPR001506">
    <property type="entry name" value="Peptidase_M12A"/>
</dbReference>
<feature type="domain" description="Peptidase M12A" evidence="15">
    <location>
        <begin position="61"/>
        <end position="261"/>
    </location>
</feature>
<evidence type="ECO:0000256" key="14">
    <source>
        <dbReference type="SAM" id="SignalP"/>
    </source>
</evidence>
<dbReference type="SMART" id="SM00235">
    <property type="entry name" value="ZnMc"/>
    <property type="match status" value="1"/>
</dbReference>
<evidence type="ECO:0000256" key="7">
    <source>
        <dbReference type="ARBA" id="ARBA00023145"/>
    </source>
</evidence>
<name>A0A6J2SA14_COTGO</name>
<feature type="binding site" evidence="12">
    <location>
        <position position="161"/>
    </location>
    <ligand>
        <name>Zn(2+)</name>
        <dbReference type="ChEBI" id="CHEBI:29105"/>
        <note>catalytic</note>
    </ligand>
</feature>
<keyword evidence="6 12" id="KW-0482">Metalloprotease</keyword>
<dbReference type="GO" id="GO:0006508">
    <property type="term" value="P:proteolysis"/>
    <property type="evidence" value="ECO:0007669"/>
    <property type="project" value="UniProtKB-KW"/>
</dbReference>
<evidence type="ECO:0000256" key="10">
    <source>
        <dbReference type="ARBA" id="ARBA00023329"/>
    </source>
</evidence>
<evidence type="ECO:0000256" key="13">
    <source>
        <dbReference type="RuleBase" id="RU361183"/>
    </source>
</evidence>
<dbReference type="RefSeq" id="XP_029318575.1">
    <property type="nucleotide sequence ID" value="XM_029462715.1"/>
</dbReference>
<feature type="binding site" evidence="12">
    <location>
        <position position="165"/>
    </location>
    <ligand>
        <name>Zn(2+)</name>
        <dbReference type="ChEBI" id="CHEBI:29105"/>
        <note>catalytic</note>
    </ligand>
</feature>
<dbReference type="EC" id="3.4.24.-" evidence="13"/>
<evidence type="ECO:0000259" key="15">
    <source>
        <dbReference type="PROSITE" id="PS51864"/>
    </source>
</evidence>
<evidence type="ECO:0000256" key="4">
    <source>
        <dbReference type="ARBA" id="ARBA00022801"/>
    </source>
</evidence>
<comment type="subcellular location">
    <subcellularLocation>
        <location evidence="11">Zymogen granule</location>
    </subcellularLocation>
</comment>
<evidence type="ECO:0000256" key="2">
    <source>
        <dbReference type="ARBA" id="ARBA00022723"/>
    </source>
</evidence>
<keyword evidence="3 14" id="KW-0732">Signal</keyword>
<evidence type="ECO:0000256" key="5">
    <source>
        <dbReference type="ARBA" id="ARBA00022833"/>
    </source>
</evidence>
<evidence type="ECO:0000256" key="8">
    <source>
        <dbReference type="ARBA" id="ARBA00023157"/>
    </source>
</evidence>
<evidence type="ECO:0000256" key="9">
    <source>
        <dbReference type="ARBA" id="ARBA00023180"/>
    </source>
</evidence>
<dbReference type="InterPro" id="IPR024079">
    <property type="entry name" value="MetalloPept_cat_dom_sf"/>
</dbReference>
<dbReference type="AlphaFoldDB" id="A0A6J2SA14"/>
<keyword evidence="2 12" id="KW-0479">Metal-binding</keyword>
<dbReference type="GO" id="GO:0008270">
    <property type="term" value="F:zinc ion binding"/>
    <property type="evidence" value="ECO:0007669"/>
    <property type="project" value="UniProtKB-UniRule"/>
</dbReference>
<feature type="active site" evidence="12">
    <location>
        <position position="162"/>
    </location>
</feature>
<keyword evidence="5 12" id="KW-0862">Zinc</keyword>
<dbReference type="Gene3D" id="3.40.390.10">
    <property type="entry name" value="Collagenase (Catalytic Domain)"/>
    <property type="match status" value="1"/>
</dbReference>
<evidence type="ECO:0000256" key="11">
    <source>
        <dbReference type="ARBA" id="ARBA00024324"/>
    </source>
</evidence>
<evidence type="ECO:0000256" key="1">
    <source>
        <dbReference type="ARBA" id="ARBA00022670"/>
    </source>
</evidence>
<dbReference type="PRINTS" id="PR00480">
    <property type="entry name" value="ASTACIN"/>
</dbReference>
<dbReference type="SUPFAM" id="SSF55486">
    <property type="entry name" value="Metalloproteases ('zincins'), catalytic domain"/>
    <property type="match status" value="1"/>
</dbReference>
<keyword evidence="4 12" id="KW-0378">Hydrolase</keyword>
<protein>
    <recommendedName>
        <fullName evidence="13">Metalloendopeptidase</fullName>
        <ecNumber evidence="13">3.4.24.-</ecNumber>
    </recommendedName>
</protein>
<dbReference type="PANTHER" id="PTHR10127">
    <property type="entry name" value="DISCOIDIN, CUB, EGF, LAMININ , AND ZINC METALLOPROTEASE DOMAIN CONTAINING"/>
    <property type="match status" value="1"/>
</dbReference>
<evidence type="ECO:0000256" key="6">
    <source>
        <dbReference type="ARBA" id="ARBA00023049"/>
    </source>
</evidence>
<comment type="cofactor">
    <cofactor evidence="12 13">
        <name>Zn(2+)</name>
        <dbReference type="ChEBI" id="CHEBI:29105"/>
    </cofactor>
    <text evidence="12 13">Binds 1 zinc ion per subunit.</text>
</comment>
<dbReference type="GeneID" id="115028844"/>
<proteinExistence type="predicted"/>
<dbReference type="PANTHER" id="PTHR10127:SF839">
    <property type="entry name" value="HATCHING ENZYME 1.2-RELATED"/>
    <property type="match status" value="1"/>
</dbReference>
<comment type="caution">
    <text evidence="12">Lacks conserved residue(s) required for the propagation of feature annotation.</text>
</comment>
<feature type="signal peptide" evidence="14">
    <location>
        <begin position="1"/>
        <end position="15"/>
    </location>
</feature>
<dbReference type="PROSITE" id="PS51864">
    <property type="entry name" value="ASTACIN"/>
    <property type="match status" value="1"/>
</dbReference>